<keyword evidence="6 7" id="KW-0808">Transferase</keyword>
<protein>
    <recommendedName>
        <fullName evidence="6">1,3-beta-glucanosyltransferase</fullName>
        <ecNumber evidence="6">2.4.1.-</ecNumber>
    </recommendedName>
</protein>
<dbReference type="GO" id="GO:0098552">
    <property type="term" value="C:side of membrane"/>
    <property type="evidence" value="ECO:0007669"/>
    <property type="project" value="UniProtKB-KW"/>
</dbReference>
<evidence type="ECO:0000256" key="2">
    <source>
        <dbReference type="ARBA" id="ARBA00007528"/>
    </source>
</evidence>
<keyword evidence="3 6" id="KW-0732">Signal</keyword>
<dbReference type="PANTHER" id="PTHR31468">
    <property type="entry name" value="1,3-BETA-GLUCANOSYLTRANSFERASE GAS1"/>
    <property type="match status" value="1"/>
</dbReference>
<keyword evidence="5 6" id="KW-0449">Lipoprotein</keyword>
<dbReference type="InterPro" id="IPR017853">
    <property type="entry name" value="GH"/>
</dbReference>
<comment type="caution">
    <text evidence="7">The sequence shown here is derived from an EMBL/GenBank/DDBJ whole genome shotgun (WGS) entry which is preliminary data.</text>
</comment>
<keyword evidence="6" id="KW-0472">Membrane</keyword>
<dbReference type="Pfam" id="PF03198">
    <property type="entry name" value="Glyco_hydro_72"/>
    <property type="match status" value="1"/>
</dbReference>
<evidence type="ECO:0000313" key="8">
    <source>
        <dbReference type="Proteomes" id="UP000053317"/>
    </source>
</evidence>
<dbReference type="EMBL" id="LCWF01000146">
    <property type="protein sequence ID" value="KKY17419.1"/>
    <property type="molecule type" value="Genomic_DNA"/>
</dbReference>
<dbReference type="InterPro" id="IPR004886">
    <property type="entry name" value="Glucanosyltransferase"/>
</dbReference>
<comment type="subcellular location">
    <subcellularLocation>
        <location evidence="1 6">Cell membrane</location>
        <topology evidence="1 6">Lipid-anchor</topology>
        <topology evidence="1 6">GPI-anchor</topology>
    </subcellularLocation>
</comment>
<proteinExistence type="inferred from homology"/>
<evidence type="ECO:0000313" key="7">
    <source>
        <dbReference type="EMBL" id="KKY17419.1"/>
    </source>
</evidence>
<evidence type="ECO:0000256" key="4">
    <source>
        <dbReference type="ARBA" id="ARBA00023180"/>
    </source>
</evidence>
<comment type="similarity">
    <text evidence="2 6">Belongs to the glycosyl hydrolase 72 family.</text>
</comment>
<comment type="function">
    <text evidence="6">Splits internally a 1,3-beta-glucan molecule and transfers the newly generated reducing end (the donor) to the non-reducing end of another 1,3-beta-glucan molecule (the acceptor) forming a 1,3-beta linkage, resulting in the elongation of 1,3-beta-glucan chains in the cell wall.</text>
</comment>
<keyword evidence="6" id="KW-0336">GPI-anchor</keyword>
<dbReference type="Proteomes" id="UP000053317">
    <property type="component" value="Unassembled WGS sequence"/>
</dbReference>
<dbReference type="GO" id="GO:0042124">
    <property type="term" value="F:1,3-beta-glucanosyltransferase activity"/>
    <property type="evidence" value="ECO:0007669"/>
    <property type="project" value="TreeGrafter"/>
</dbReference>
<dbReference type="AlphaFoldDB" id="A0A0G2E3X3"/>
<sequence length="494" mass="52852">MAPGLALLAASLLTSLVSAVQYITVDGANFVTNTSDERFSIIGVDYQPGGSSGFTSTADPLSDSTTCLRDAILMQDLGVNTIRVYNLDADLDHDECASIFNAAGIYMILDVNSGLSGTYIDRSDPASTYTLSYLKHIFGIIEAFARYPNTLGFFAGNEIINEDSVYEAPAYIRAVVRDMKEYIAYNIPRSVGVGYSAADVEDMLSDTWNYLGCELENSTYSKIDFFGLNDYEWCGDSSYTESGYDELVDLFEDTAIPVFFSEYGCNDVKPRTFTNVPVLYGSQMTVLSGGLVYEWTQEDNDYGLVVINSTNVVTLTEDFNYLQEEYNKIDMSLLTTLNKTETAKSATSCAASLITESAFIDSWDLPDRPSGGDSIVTSGLSNPNKGTQVTVSATTMAATVYNVSGAQVTGLKLHILDEEDDNYPGLAETYTATGYTGLVTLTGSAAGEATASSSSSSGSSSSSSDAGLSLRVPGVGLKTAAVFASTIFVAMLAL</sequence>
<dbReference type="GO" id="GO:0031505">
    <property type="term" value="P:fungal-type cell wall organization"/>
    <property type="evidence" value="ECO:0007669"/>
    <property type="project" value="TreeGrafter"/>
</dbReference>
<dbReference type="PANTHER" id="PTHR31468:SF4">
    <property type="entry name" value="1,3-BETA-GLUCANOSYLTRANSFERASE GAS3-RELATED"/>
    <property type="match status" value="1"/>
</dbReference>
<feature type="chain" id="PRO_5005117665" description="1,3-beta-glucanosyltransferase" evidence="6">
    <location>
        <begin position="20"/>
        <end position="494"/>
    </location>
</feature>
<accession>A0A0G2E3X3</accession>
<dbReference type="GO" id="GO:0005886">
    <property type="term" value="C:plasma membrane"/>
    <property type="evidence" value="ECO:0007669"/>
    <property type="project" value="UniProtKB-SubCell"/>
</dbReference>
<keyword evidence="4" id="KW-0325">Glycoprotein</keyword>
<evidence type="ECO:0000256" key="1">
    <source>
        <dbReference type="ARBA" id="ARBA00004609"/>
    </source>
</evidence>
<name>A0A0G2E3X3_PHACM</name>
<dbReference type="SUPFAM" id="SSF51445">
    <property type="entry name" value="(Trans)glycosidases"/>
    <property type="match status" value="1"/>
</dbReference>
<keyword evidence="8" id="KW-1185">Reference proteome</keyword>
<dbReference type="GO" id="GO:0071970">
    <property type="term" value="P:fungal-type cell wall (1-&gt;3)-beta-D-glucan biosynthetic process"/>
    <property type="evidence" value="ECO:0007669"/>
    <property type="project" value="TreeGrafter"/>
</dbReference>
<gene>
    <name evidence="7" type="ORF">UCRPC4_g05561</name>
</gene>
<reference evidence="7 8" key="2">
    <citation type="submission" date="2015-05" db="EMBL/GenBank/DDBJ databases">
        <authorList>
            <person name="Morales-Cruz A."/>
            <person name="Amrine K.C."/>
            <person name="Cantu D."/>
        </authorList>
    </citation>
    <scope>NUCLEOTIDE SEQUENCE [LARGE SCALE GENOMIC DNA]</scope>
    <source>
        <strain evidence="7">UCRPC4</strain>
    </source>
</reference>
<evidence type="ECO:0000256" key="6">
    <source>
        <dbReference type="RuleBase" id="RU361209"/>
    </source>
</evidence>
<organism evidence="7 8">
    <name type="scientific">Phaeomoniella chlamydospora</name>
    <name type="common">Phaeoacremonium chlamydosporum</name>
    <dbReference type="NCBI Taxonomy" id="158046"/>
    <lineage>
        <taxon>Eukaryota</taxon>
        <taxon>Fungi</taxon>
        <taxon>Dikarya</taxon>
        <taxon>Ascomycota</taxon>
        <taxon>Pezizomycotina</taxon>
        <taxon>Eurotiomycetes</taxon>
        <taxon>Chaetothyriomycetidae</taxon>
        <taxon>Phaeomoniellales</taxon>
        <taxon>Phaeomoniellaceae</taxon>
        <taxon>Phaeomoniella</taxon>
    </lineage>
</organism>
<evidence type="ECO:0000256" key="5">
    <source>
        <dbReference type="ARBA" id="ARBA00023288"/>
    </source>
</evidence>
<dbReference type="EC" id="2.4.1.-" evidence="6"/>
<dbReference type="Gene3D" id="3.20.20.80">
    <property type="entry name" value="Glycosidases"/>
    <property type="match status" value="1"/>
</dbReference>
<reference evidence="7 8" key="1">
    <citation type="submission" date="2015-05" db="EMBL/GenBank/DDBJ databases">
        <title>Distinctive expansion of gene families associated with plant cell wall degradation and secondary metabolism in the genomes of grapevine trunk pathogens.</title>
        <authorList>
            <person name="Lawrence D.P."/>
            <person name="Travadon R."/>
            <person name="Rolshausen P.E."/>
            <person name="Baumgartner K."/>
        </authorList>
    </citation>
    <scope>NUCLEOTIDE SEQUENCE [LARGE SCALE GENOMIC DNA]</scope>
    <source>
        <strain evidence="7">UCRPC4</strain>
    </source>
</reference>
<dbReference type="OrthoDB" id="421038at2759"/>
<evidence type="ECO:0000256" key="3">
    <source>
        <dbReference type="ARBA" id="ARBA00022729"/>
    </source>
</evidence>
<feature type="signal peptide" evidence="6">
    <location>
        <begin position="1"/>
        <end position="19"/>
    </location>
</feature>